<dbReference type="InterPro" id="IPR055101">
    <property type="entry name" value="AIPR_N"/>
</dbReference>
<evidence type="ECO:0000259" key="1">
    <source>
        <dbReference type="Pfam" id="PF10592"/>
    </source>
</evidence>
<reference evidence="3 4" key="1">
    <citation type="submission" date="2018-06" db="EMBL/GenBank/DDBJ databases">
        <title>Genomic Encyclopedia of Archaeal and Bacterial Type Strains, Phase II (KMG-II): from individual species to whole genera.</title>
        <authorList>
            <person name="Goeker M."/>
        </authorList>
    </citation>
    <scope>NUCLEOTIDE SEQUENCE [LARGE SCALE GENOMIC DNA]</scope>
    <source>
        <strain evidence="3 4">DSM 29821</strain>
    </source>
</reference>
<dbReference type="Pfam" id="PF22879">
    <property type="entry name" value="AIPR_N"/>
    <property type="match status" value="1"/>
</dbReference>
<evidence type="ECO:0000313" key="4">
    <source>
        <dbReference type="Proteomes" id="UP000249819"/>
    </source>
</evidence>
<dbReference type="AlphaFoldDB" id="A0A327W2X7"/>
<comment type="caution">
    <text evidence="3">The sequence shown here is derived from an EMBL/GenBank/DDBJ whole genome shotgun (WGS) entry which is preliminary data.</text>
</comment>
<accession>A0A327W2X7</accession>
<dbReference type="Pfam" id="PF10592">
    <property type="entry name" value="AIPR"/>
    <property type="match status" value="1"/>
</dbReference>
<dbReference type="RefSeq" id="WP_111592245.1">
    <property type="nucleotide sequence ID" value="NZ_QLMA01000003.1"/>
</dbReference>
<organism evidence="3 4">
    <name type="scientific">Chitinophaga dinghuensis</name>
    <dbReference type="NCBI Taxonomy" id="1539050"/>
    <lineage>
        <taxon>Bacteria</taxon>
        <taxon>Pseudomonadati</taxon>
        <taxon>Bacteroidota</taxon>
        <taxon>Chitinophagia</taxon>
        <taxon>Chitinophagales</taxon>
        <taxon>Chitinophagaceae</taxon>
        <taxon>Chitinophaga</taxon>
    </lineage>
</organism>
<dbReference type="InterPro" id="IPR018891">
    <property type="entry name" value="AIPR_C"/>
</dbReference>
<sequence>MELEELHSYRHDLLNESMDDHDFIMESSFVRTCMPALSDTKLTEGDDFNDSYCNIRLHDLKLNGYTINESGERLQLLTVNENSLLLKAPKDHVSVSQKNAYEKLFSRAINFIKKASKNQLSEVLQDSDGSKILARQLCNPEFIKSIDVIEVFLLSATATIEPRGETPKPKRLEFSDEEVTISFQENKNKVRKTILIRKRLIDLNFLFDVSIAQGNRAPLTVDFSKYNIESIQAANEPHYESYLCVLPGKLLADLYKLHSSRMLEKNVRSFLQLKNNVNKGIQDTIRRYPEKFIAFNNGLTITATGKEVVIKNGKIILTSLTDFQIVNGGQTTATIYFSSKSGLDISKVKVMAKVNIVKDVSNENFDELISKISEYSNAQSRVSPVDLRSRNTQLIKLKSLSESVITPSGIKWFFERAKGEFATMIRKSPDSKNKINKDFPKERRFTKEELAKYYNAWGEHPFLVKKGGEKVFRLFIEEISEKKLSKNKRSIDRSFYEDVISRIILFRSFEKIYGFGNNAIGQIRSAVVPYSLSIFFKQAEQLKGDKHFNLTKIWQNEHLNNDLTDTASELMKLMNNLIKKYSASDDYGEYSKKPELWKSIRDCNEIMDFVSQQSFNKLIKKYFS</sequence>
<protein>
    <submittedName>
        <fullName evidence="3">AIPR protein</fullName>
    </submittedName>
</protein>
<dbReference type="EMBL" id="QLMA01000003">
    <property type="protein sequence ID" value="RAJ83609.1"/>
    <property type="molecule type" value="Genomic_DNA"/>
</dbReference>
<keyword evidence="4" id="KW-1185">Reference proteome</keyword>
<proteinExistence type="predicted"/>
<dbReference type="OrthoDB" id="9806213at2"/>
<dbReference type="Proteomes" id="UP000249819">
    <property type="component" value="Unassembled WGS sequence"/>
</dbReference>
<feature type="domain" description="Abortive infection phage resistance protein N-terminal" evidence="2">
    <location>
        <begin position="29"/>
        <end position="159"/>
    </location>
</feature>
<name>A0A327W2X7_9BACT</name>
<evidence type="ECO:0000313" key="3">
    <source>
        <dbReference type="EMBL" id="RAJ83609.1"/>
    </source>
</evidence>
<feature type="domain" description="Abortive phage infection protein C-terminal" evidence="1">
    <location>
        <begin position="263"/>
        <end position="579"/>
    </location>
</feature>
<evidence type="ECO:0000259" key="2">
    <source>
        <dbReference type="Pfam" id="PF22879"/>
    </source>
</evidence>
<gene>
    <name evidence="3" type="ORF">CLV59_103578</name>
</gene>